<protein>
    <submittedName>
        <fullName evidence="1">Uncharacterized protein</fullName>
    </submittedName>
</protein>
<evidence type="ECO:0000313" key="2">
    <source>
        <dbReference type="Proteomes" id="UP000733744"/>
    </source>
</evidence>
<dbReference type="EMBL" id="RYFG02000083">
    <property type="protein sequence ID" value="TRW96364.1"/>
    <property type="molecule type" value="Genomic_DNA"/>
</dbReference>
<sequence>MALTNGMDALKAILGCVQAEGSQVAHAILEEKQQGAKLRKLTISDLGPGMLLLATDEGRKRNQAPACMSPLFAEDGLYDQNRACDAVLFRQTEEGYQVCYIELKSDNPSGFEGQFISTQCFISYVCELSERLCNHSINIIRERYVVFHTDTKNGVRRGLKTKTLFAPRSANAPKSPDMFCVRNGDTVRFSEFF</sequence>
<dbReference type="RefSeq" id="WP_127030079.1">
    <property type="nucleotide sequence ID" value="NZ_RYFG02000083.1"/>
</dbReference>
<accession>A0ABY3CBV5</accession>
<proteinExistence type="predicted"/>
<evidence type="ECO:0000313" key="1">
    <source>
        <dbReference type="EMBL" id="TRW96364.1"/>
    </source>
</evidence>
<organism evidence="1 2">
    <name type="scientific">Candidatus Methylobacter oryzae</name>
    <dbReference type="NCBI Taxonomy" id="2497749"/>
    <lineage>
        <taxon>Bacteria</taxon>
        <taxon>Pseudomonadati</taxon>
        <taxon>Pseudomonadota</taxon>
        <taxon>Gammaproteobacteria</taxon>
        <taxon>Methylococcales</taxon>
        <taxon>Methylococcaceae</taxon>
        <taxon>Methylobacter</taxon>
    </lineage>
</organism>
<gene>
    <name evidence="1" type="ORF">EKO24_008875</name>
</gene>
<reference evidence="1 2" key="1">
    <citation type="journal article" date="2019" name="Antonie Van Leeuwenhoek">
        <title>Description of 'Ca. Methylobacter oryzae' KRF1, a novel species from the environmentally important Methylobacter clade 2.</title>
        <authorList>
            <person name="Khatri K."/>
            <person name="Mohite J.A."/>
            <person name="Pandit P.S."/>
            <person name="Bahulikar R."/>
            <person name="Rahalkar M.C."/>
        </authorList>
    </citation>
    <scope>NUCLEOTIDE SEQUENCE [LARGE SCALE GENOMIC DNA]</scope>
    <source>
        <strain evidence="1 2">KRF1</strain>
    </source>
</reference>
<dbReference type="Proteomes" id="UP000733744">
    <property type="component" value="Unassembled WGS sequence"/>
</dbReference>
<keyword evidence="2" id="KW-1185">Reference proteome</keyword>
<name>A0ABY3CBV5_9GAMM</name>
<comment type="caution">
    <text evidence="1">The sequence shown here is derived from an EMBL/GenBank/DDBJ whole genome shotgun (WGS) entry which is preliminary data.</text>
</comment>